<evidence type="ECO:0000256" key="3">
    <source>
        <dbReference type="ARBA" id="ARBA00022475"/>
    </source>
</evidence>
<sequence length="443" mass="47776">MADLVKDRGILSLSWPLIITFGIGVFQPMMDSWFLSRTSESAAAGVGALMPILGTIFMAIQAFSQAGASIASQFMGANANSHARTTITMVILGSILLGFSMTLLVLPSSHWIVEAMGLSGDTAKFGVEFLQVVCFGFLFRASQTTLTALIATHGLTIWNLIGNAITIVFNILLNIVFLEGLFGIPQMHVKGVALATALSWAFSSLVLWLVLRYKIRHKTKMTEVKRSRAILGDWIRIGLPAAAEPVSFQLFQVFITAMTVHLGTLAVTAKVFSANFAMFAIILGVGLGNGNQILVAHLVGAHDYKKSNRRTFQSLFASSSAGFVIALIVALCGPHLMRLYTDNPDVIALGSACLWCDVILQPFKSANVILTGSLRAAGDSKFPAIVGSLMMWTLGAGTALFLAFVLDLGLIGLWLGMASDEFYRSCANLWRWKSGRWKAATVI</sequence>
<keyword evidence="3" id="KW-1003">Cell membrane</keyword>
<keyword evidence="2" id="KW-0813">Transport</keyword>
<dbReference type="PANTHER" id="PTHR42925:SF2">
    <property type="entry name" value="NA+ DRIVEN MULTIDRUG EFFLUX PUMP"/>
    <property type="match status" value="1"/>
</dbReference>
<dbReference type="AlphaFoldDB" id="A0A1T4NDL4"/>
<evidence type="ECO:0000256" key="6">
    <source>
        <dbReference type="ARBA" id="ARBA00023136"/>
    </source>
</evidence>
<dbReference type="EMBL" id="FUWU01000024">
    <property type="protein sequence ID" value="SJZ77431.1"/>
    <property type="molecule type" value="Genomic_DNA"/>
</dbReference>
<dbReference type="CDD" id="cd13134">
    <property type="entry name" value="MATE_like_8"/>
    <property type="match status" value="1"/>
</dbReference>
<dbReference type="PIRSF" id="PIRSF006603">
    <property type="entry name" value="DinF"/>
    <property type="match status" value="1"/>
</dbReference>
<dbReference type="GO" id="GO:0015297">
    <property type="term" value="F:antiporter activity"/>
    <property type="evidence" value="ECO:0007669"/>
    <property type="project" value="InterPro"/>
</dbReference>
<dbReference type="GO" id="GO:0042910">
    <property type="term" value="F:xenobiotic transmembrane transporter activity"/>
    <property type="evidence" value="ECO:0007669"/>
    <property type="project" value="InterPro"/>
</dbReference>
<evidence type="ECO:0000256" key="1">
    <source>
        <dbReference type="ARBA" id="ARBA00004651"/>
    </source>
</evidence>
<evidence type="ECO:0000256" key="7">
    <source>
        <dbReference type="SAM" id="Phobius"/>
    </source>
</evidence>
<dbReference type="Proteomes" id="UP000190449">
    <property type="component" value="Unassembled WGS sequence"/>
</dbReference>
<comment type="subcellular location">
    <subcellularLocation>
        <location evidence="1">Cell membrane</location>
        <topology evidence="1">Multi-pass membrane protein</topology>
    </subcellularLocation>
</comment>
<dbReference type="NCBIfam" id="TIGR00797">
    <property type="entry name" value="matE"/>
    <property type="match status" value="1"/>
</dbReference>
<feature type="transmembrane region" description="Helical" evidence="7">
    <location>
        <begin position="157"/>
        <end position="177"/>
    </location>
</feature>
<feature type="transmembrane region" description="Helical" evidence="7">
    <location>
        <begin position="85"/>
        <end position="109"/>
    </location>
</feature>
<protein>
    <submittedName>
        <fullName evidence="8">Putative efflux protein, MATE family</fullName>
    </submittedName>
</protein>
<feature type="transmembrane region" description="Helical" evidence="7">
    <location>
        <begin position="312"/>
        <end position="336"/>
    </location>
</feature>
<evidence type="ECO:0000313" key="9">
    <source>
        <dbReference type="Proteomes" id="UP000190449"/>
    </source>
</evidence>
<feature type="transmembrane region" description="Helical" evidence="7">
    <location>
        <begin position="12"/>
        <end position="30"/>
    </location>
</feature>
<dbReference type="InterPro" id="IPR048279">
    <property type="entry name" value="MdtK-like"/>
</dbReference>
<accession>A0A1T4NDL4</accession>
<feature type="transmembrane region" description="Helical" evidence="7">
    <location>
        <begin position="278"/>
        <end position="300"/>
    </location>
</feature>
<evidence type="ECO:0000256" key="2">
    <source>
        <dbReference type="ARBA" id="ARBA00022448"/>
    </source>
</evidence>
<evidence type="ECO:0000256" key="5">
    <source>
        <dbReference type="ARBA" id="ARBA00022989"/>
    </source>
</evidence>
<name>A0A1T4NDL4_9BACT</name>
<feature type="transmembrane region" description="Helical" evidence="7">
    <location>
        <begin position="42"/>
        <end position="64"/>
    </location>
</feature>
<evidence type="ECO:0000313" key="8">
    <source>
        <dbReference type="EMBL" id="SJZ77431.1"/>
    </source>
</evidence>
<organism evidence="8 9">
    <name type="scientific">Fibrobacter intestinalis</name>
    <dbReference type="NCBI Taxonomy" id="28122"/>
    <lineage>
        <taxon>Bacteria</taxon>
        <taxon>Pseudomonadati</taxon>
        <taxon>Fibrobacterota</taxon>
        <taxon>Fibrobacteria</taxon>
        <taxon>Fibrobacterales</taxon>
        <taxon>Fibrobacteraceae</taxon>
        <taxon>Fibrobacter</taxon>
    </lineage>
</organism>
<dbReference type="Pfam" id="PF01554">
    <property type="entry name" value="MatE"/>
    <property type="match status" value="2"/>
</dbReference>
<feature type="transmembrane region" description="Helical" evidence="7">
    <location>
        <begin position="129"/>
        <end position="150"/>
    </location>
</feature>
<reference evidence="8 9" key="1">
    <citation type="submission" date="2017-02" db="EMBL/GenBank/DDBJ databases">
        <authorList>
            <person name="Peterson S.W."/>
        </authorList>
    </citation>
    <scope>NUCLEOTIDE SEQUENCE [LARGE SCALE GENOMIC DNA]</scope>
    <source>
        <strain evidence="8 9">ATCC 43854</strain>
    </source>
</reference>
<proteinExistence type="predicted"/>
<dbReference type="RefSeq" id="WP_078776499.1">
    <property type="nucleotide sequence ID" value="NZ_FUWU01000024.1"/>
</dbReference>
<dbReference type="GO" id="GO:0005886">
    <property type="term" value="C:plasma membrane"/>
    <property type="evidence" value="ECO:0007669"/>
    <property type="project" value="UniProtKB-SubCell"/>
</dbReference>
<evidence type="ECO:0000256" key="4">
    <source>
        <dbReference type="ARBA" id="ARBA00022692"/>
    </source>
</evidence>
<keyword evidence="6 7" id="KW-0472">Membrane</keyword>
<dbReference type="PANTHER" id="PTHR42925">
    <property type="entry name" value="MULTIDRUG AND TOXIN EFFLUX PROTEIN MATE FAMILY"/>
    <property type="match status" value="1"/>
</dbReference>
<gene>
    <name evidence="8" type="ORF">SAMN02745108_01570</name>
</gene>
<dbReference type="STRING" id="28122.SAMN02745108_01570"/>
<feature type="transmembrane region" description="Helical" evidence="7">
    <location>
        <begin position="389"/>
        <end position="415"/>
    </location>
</feature>
<keyword evidence="4 7" id="KW-0812">Transmembrane</keyword>
<dbReference type="InterPro" id="IPR002528">
    <property type="entry name" value="MATE_fam"/>
</dbReference>
<feature type="transmembrane region" description="Helical" evidence="7">
    <location>
        <begin position="189"/>
        <end position="211"/>
    </location>
</feature>
<keyword evidence="5 7" id="KW-1133">Transmembrane helix</keyword>
<dbReference type="InterPro" id="IPR047135">
    <property type="entry name" value="YsiQ"/>
</dbReference>
<feature type="transmembrane region" description="Helical" evidence="7">
    <location>
        <begin position="250"/>
        <end position="272"/>
    </location>
</feature>